<accession>A0A812ZZM7</accession>
<comment type="caution">
    <text evidence="1">The sequence shown here is derived from an EMBL/GenBank/DDBJ whole genome shotgun (WGS) entry which is preliminary data.</text>
</comment>
<protein>
    <submittedName>
        <fullName evidence="1">Uncharacterized protein</fullName>
    </submittedName>
</protein>
<dbReference type="AlphaFoldDB" id="A0A812ZZM7"/>
<organism evidence="1 2">
    <name type="scientific">Symbiodinium necroappetens</name>
    <dbReference type="NCBI Taxonomy" id="1628268"/>
    <lineage>
        <taxon>Eukaryota</taxon>
        <taxon>Sar</taxon>
        <taxon>Alveolata</taxon>
        <taxon>Dinophyceae</taxon>
        <taxon>Suessiales</taxon>
        <taxon>Symbiodiniaceae</taxon>
        <taxon>Symbiodinium</taxon>
    </lineage>
</organism>
<sequence length="183" mass="19545">MLLAEGSQGSGKTVAGNRWLQGRKTFSGVRGSQEMCGPGDSSGTYLIRIFIEQGVRHQVGVASRACCDQSTQSGNGTQLRKNFAALASAPRGWEAQRGAATPAEEPGVSWFDGSWDGPRAVTMVVSCLKRSFTLGLDGGDDFLGEMLWPDTWGGVYTFVGGIDGDHIYRVEWAAAASWSLFVS</sequence>
<gene>
    <name evidence="1" type="ORF">SNEC2469_LOCUS26179</name>
</gene>
<proteinExistence type="predicted"/>
<reference evidence="1" key="1">
    <citation type="submission" date="2021-02" db="EMBL/GenBank/DDBJ databases">
        <authorList>
            <person name="Dougan E. K."/>
            <person name="Rhodes N."/>
            <person name="Thang M."/>
            <person name="Chan C."/>
        </authorList>
    </citation>
    <scope>NUCLEOTIDE SEQUENCE</scope>
</reference>
<name>A0A812ZZM7_9DINO</name>
<dbReference type="Proteomes" id="UP000601435">
    <property type="component" value="Unassembled WGS sequence"/>
</dbReference>
<keyword evidence="2" id="KW-1185">Reference proteome</keyword>
<evidence type="ECO:0000313" key="2">
    <source>
        <dbReference type="Proteomes" id="UP000601435"/>
    </source>
</evidence>
<dbReference type="EMBL" id="CAJNJA010052808">
    <property type="protein sequence ID" value="CAE7848059.1"/>
    <property type="molecule type" value="Genomic_DNA"/>
</dbReference>
<evidence type="ECO:0000313" key="1">
    <source>
        <dbReference type="EMBL" id="CAE7848059.1"/>
    </source>
</evidence>